<evidence type="ECO:0000313" key="7">
    <source>
        <dbReference type="Proteomes" id="UP001060018"/>
    </source>
</evidence>
<dbReference type="InterPro" id="IPR011711">
    <property type="entry name" value="GntR_C"/>
</dbReference>
<dbReference type="InterPro" id="IPR000524">
    <property type="entry name" value="Tscrpt_reg_HTH_GntR"/>
</dbReference>
<sequence>MNGLADKDFEPESVRVIEQIRNEIIDGVRKPGSRLVERDLAEDLGVSRLPIRDALRVLVAEGLVTPRPRSWATVREFTASDVADLHEVRGALETMSFALAAQRHTREGLAQLREVLEVEIAAAAAQDFTTARRAGANFHEVVISMAGNDLLLELQTSLAPRMRWVLAQHDDLETMAHEHELLYNAIAERNVGLVKRLAEQHLDTSRGSLNDKRAREGIAGTTEDLH</sequence>
<evidence type="ECO:0000256" key="2">
    <source>
        <dbReference type="ARBA" id="ARBA00023125"/>
    </source>
</evidence>
<dbReference type="InterPro" id="IPR008920">
    <property type="entry name" value="TF_FadR/GntR_C"/>
</dbReference>
<dbReference type="PROSITE" id="PS50949">
    <property type="entry name" value="HTH_GNTR"/>
    <property type="match status" value="1"/>
</dbReference>
<gene>
    <name evidence="6" type="ORF">NUH22_04070</name>
</gene>
<dbReference type="InterPro" id="IPR036388">
    <property type="entry name" value="WH-like_DNA-bd_sf"/>
</dbReference>
<evidence type="ECO:0000259" key="5">
    <source>
        <dbReference type="PROSITE" id="PS50949"/>
    </source>
</evidence>
<keyword evidence="2" id="KW-0238">DNA-binding</keyword>
<evidence type="ECO:0000256" key="3">
    <source>
        <dbReference type="ARBA" id="ARBA00023163"/>
    </source>
</evidence>
<accession>A0AA94Y3J7</accession>
<protein>
    <submittedName>
        <fullName evidence="6">GntR family transcriptional regulator</fullName>
    </submittedName>
</protein>
<dbReference type="CDD" id="cd07377">
    <property type="entry name" value="WHTH_GntR"/>
    <property type="match status" value="1"/>
</dbReference>
<feature type="domain" description="HTH gntR-type" evidence="5">
    <location>
        <begin position="10"/>
        <end position="77"/>
    </location>
</feature>
<dbReference type="PANTHER" id="PTHR43537:SF45">
    <property type="entry name" value="GNTR FAMILY REGULATORY PROTEIN"/>
    <property type="match status" value="1"/>
</dbReference>
<dbReference type="GO" id="GO:0003677">
    <property type="term" value="F:DNA binding"/>
    <property type="evidence" value="ECO:0007669"/>
    <property type="project" value="UniProtKB-KW"/>
</dbReference>
<dbReference type="Proteomes" id="UP001060018">
    <property type="component" value="Chromosome"/>
</dbReference>
<dbReference type="PANTHER" id="PTHR43537">
    <property type="entry name" value="TRANSCRIPTIONAL REGULATOR, GNTR FAMILY"/>
    <property type="match status" value="1"/>
</dbReference>
<organism evidence="6 7">
    <name type="scientific">Glutamicibacter halophytocola</name>
    <dbReference type="NCBI Taxonomy" id="1933880"/>
    <lineage>
        <taxon>Bacteria</taxon>
        <taxon>Bacillati</taxon>
        <taxon>Actinomycetota</taxon>
        <taxon>Actinomycetes</taxon>
        <taxon>Micrococcales</taxon>
        <taxon>Micrococcaceae</taxon>
        <taxon>Glutamicibacter</taxon>
    </lineage>
</organism>
<feature type="region of interest" description="Disordered" evidence="4">
    <location>
        <begin position="207"/>
        <end position="226"/>
    </location>
</feature>
<dbReference type="SUPFAM" id="SSF46785">
    <property type="entry name" value="Winged helix' DNA-binding domain"/>
    <property type="match status" value="1"/>
</dbReference>
<evidence type="ECO:0000256" key="1">
    <source>
        <dbReference type="ARBA" id="ARBA00023015"/>
    </source>
</evidence>
<dbReference type="SUPFAM" id="SSF48008">
    <property type="entry name" value="GntR ligand-binding domain-like"/>
    <property type="match status" value="1"/>
</dbReference>
<feature type="compositionally biased region" description="Basic and acidic residues" evidence="4">
    <location>
        <begin position="207"/>
        <end position="216"/>
    </location>
</feature>
<dbReference type="EMBL" id="CP102487">
    <property type="protein sequence ID" value="UUX60712.1"/>
    <property type="molecule type" value="Genomic_DNA"/>
</dbReference>
<keyword evidence="1" id="KW-0805">Transcription regulation</keyword>
<evidence type="ECO:0000313" key="6">
    <source>
        <dbReference type="EMBL" id="UUX60712.1"/>
    </source>
</evidence>
<name>A0AA94Y3J7_9MICC</name>
<dbReference type="SMART" id="SM00895">
    <property type="entry name" value="FCD"/>
    <property type="match status" value="1"/>
</dbReference>
<keyword evidence="3" id="KW-0804">Transcription</keyword>
<reference evidence="6" key="1">
    <citation type="journal article" date="2022" name="Pest Manag. Sci.">
        <title>Glutamicibacter halophytocola-mediated host fitness of potato tuber moth on Solanaceae crops.</title>
        <authorList>
            <person name="Wang W."/>
            <person name="Xiao G."/>
            <person name="Du G."/>
            <person name="Chang L."/>
            <person name="Yang Y."/>
            <person name="Ye J."/>
            <person name="Chen B."/>
        </authorList>
    </citation>
    <scope>NUCLEOTIDE SEQUENCE</scope>
    <source>
        <strain evidence="6">S2</strain>
    </source>
</reference>
<proteinExistence type="predicted"/>
<dbReference type="Pfam" id="PF00392">
    <property type="entry name" value="GntR"/>
    <property type="match status" value="1"/>
</dbReference>
<dbReference type="Gene3D" id="1.20.120.530">
    <property type="entry name" value="GntR ligand-binding domain-like"/>
    <property type="match status" value="1"/>
</dbReference>
<dbReference type="PRINTS" id="PR00035">
    <property type="entry name" value="HTHGNTR"/>
</dbReference>
<evidence type="ECO:0000256" key="4">
    <source>
        <dbReference type="SAM" id="MobiDB-lite"/>
    </source>
</evidence>
<dbReference type="SMART" id="SM00345">
    <property type="entry name" value="HTH_GNTR"/>
    <property type="match status" value="1"/>
</dbReference>
<dbReference type="InterPro" id="IPR036390">
    <property type="entry name" value="WH_DNA-bd_sf"/>
</dbReference>
<dbReference type="AlphaFoldDB" id="A0AA94Y3J7"/>
<dbReference type="Gene3D" id="1.10.10.10">
    <property type="entry name" value="Winged helix-like DNA-binding domain superfamily/Winged helix DNA-binding domain"/>
    <property type="match status" value="1"/>
</dbReference>
<dbReference type="Pfam" id="PF07729">
    <property type="entry name" value="FCD"/>
    <property type="match status" value="1"/>
</dbReference>
<dbReference type="GO" id="GO:0003700">
    <property type="term" value="F:DNA-binding transcription factor activity"/>
    <property type="evidence" value="ECO:0007669"/>
    <property type="project" value="InterPro"/>
</dbReference>